<proteinExistence type="predicted"/>
<accession>A0A087TDV3</accession>
<protein>
    <submittedName>
        <fullName evidence="2">Uncharacterized protein</fullName>
    </submittedName>
</protein>
<dbReference type="EMBL" id="KK114773">
    <property type="protein sequence ID" value="KFM63292.1"/>
    <property type="molecule type" value="Genomic_DNA"/>
</dbReference>
<evidence type="ECO:0000313" key="2">
    <source>
        <dbReference type="EMBL" id="KFM63292.1"/>
    </source>
</evidence>
<feature type="signal peptide" evidence="1">
    <location>
        <begin position="1"/>
        <end position="16"/>
    </location>
</feature>
<keyword evidence="1" id="KW-0732">Signal</keyword>
<gene>
    <name evidence="2" type="ORF">X975_10795</name>
</gene>
<dbReference type="AlphaFoldDB" id="A0A087TDV3"/>
<reference evidence="2 3" key="1">
    <citation type="submission" date="2013-11" db="EMBL/GenBank/DDBJ databases">
        <title>Genome sequencing of Stegodyphus mimosarum.</title>
        <authorList>
            <person name="Bechsgaard J."/>
        </authorList>
    </citation>
    <scope>NUCLEOTIDE SEQUENCE [LARGE SCALE GENOMIC DNA]</scope>
</reference>
<feature type="chain" id="PRO_5001829583" evidence="1">
    <location>
        <begin position="17"/>
        <end position="44"/>
    </location>
</feature>
<sequence length="44" mass="5074">MHFVILNSIFVLESSGLFVLRLHDIIRGQQEYYCVSARSSSVEE</sequence>
<evidence type="ECO:0000256" key="1">
    <source>
        <dbReference type="SAM" id="SignalP"/>
    </source>
</evidence>
<evidence type="ECO:0000313" key="3">
    <source>
        <dbReference type="Proteomes" id="UP000054359"/>
    </source>
</evidence>
<feature type="non-terminal residue" evidence="2">
    <location>
        <position position="44"/>
    </location>
</feature>
<organism evidence="2 3">
    <name type="scientific">Stegodyphus mimosarum</name>
    <name type="common">African social velvet spider</name>
    <dbReference type="NCBI Taxonomy" id="407821"/>
    <lineage>
        <taxon>Eukaryota</taxon>
        <taxon>Metazoa</taxon>
        <taxon>Ecdysozoa</taxon>
        <taxon>Arthropoda</taxon>
        <taxon>Chelicerata</taxon>
        <taxon>Arachnida</taxon>
        <taxon>Araneae</taxon>
        <taxon>Araneomorphae</taxon>
        <taxon>Entelegynae</taxon>
        <taxon>Eresoidea</taxon>
        <taxon>Eresidae</taxon>
        <taxon>Stegodyphus</taxon>
    </lineage>
</organism>
<dbReference type="Proteomes" id="UP000054359">
    <property type="component" value="Unassembled WGS sequence"/>
</dbReference>
<keyword evidence="3" id="KW-1185">Reference proteome</keyword>
<name>A0A087TDV3_STEMI</name>